<dbReference type="EMBL" id="CP004318">
    <property type="protein sequence ID" value="AHH07513.1"/>
    <property type="molecule type" value="Genomic_DNA"/>
</dbReference>
<keyword evidence="2" id="KW-0614">Plasmid</keyword>
<keyword evidence="1" id="KW-0812">Transmembrane</keyword>
<dbReference type="Gene3D" id="3.40.50.300">
    <property type="entry name" value="P-loop containing nucleotide triphosphate hydrolases"/>
    <property type="match status" value="1"/>
</dbReference>
<keyword evidence="1" id="KW-0472">Membrane</keyword>
<evidence type="ECO:0000313" key="2">
    <source>
        <dbReference type="EMBL" id="AHH07513.1"/>
    </source>
</evidence>
<geneLocation type="plasmid" evidence="2">
    <name>unnamed</name>
</geneLocation>
<proteinExistence type="predicted"/>
<dbReference type="AlphaFoldDB" id="W5SLF2"/>
<accession>W5SLF2</accession>
<keyword evidence="1" id="KW-1133">Transmembrane helix</keyword>
<sequence length="91" mass="10548">MLRDIEKNNQNKVILSGGIASGKTFLACYLFLKTLLKNRHLYRKSTNNFILGNSQKALEINVIEQFEKLANMLKIPFVPKYQIRHILKSIL</sequence>
<evidence type="ECO:0000256" key="1">
    <source>
        <dbReference type="SAM" id="Phobius"/>
    </source>
</evidence>
<gene>
    <name evidence="2" type="ORF">BCD_1447</name>
</gene>
<feature type="transmembrane region" description="Helical" evidence="1">
    <location>
        <begin position="13"/>
        <end position="32"/>
    </location>
</feature>
<dbReference type="HOGENOM" id="CLU_2421106_0_0_12"/>
<protein>
    <submittedName>
        <fullName evidence="2">Putative terminase-like family protein</fullName>
    </submittedName>
</protein>
<dbReference type="Pfam" id="PF03237">
    <property type="entry name" value="Terminase_6N"/>
    <property type="match status" value="1"/>
</dbReference>
<dbReference type="InterPro" id="IPR027417">
    <property type="entry name" value="P-loop_NTPase"/>
</dbReference>
<organism evidence="2">
    <name type="scientific">Borrelia crocidurae DOU</name>
    <dbReference type="NCBI Taxonomy" id="1293575"/>
    <lineage>
        <taxon>Bacteria</taxon>
        <taxon>Pseudomonadati</taxon>
        <taxon>Spirochaetota</taxon>
        <taxon>Spirochaetia</taxon>
        <taxon>Spirochaetales</taxon>
        <taxon>Borreliaceae</taxon>
        <taxon>Borrelia</taxon>
    </lineage>
</organism>
<name>W5SLF2_9SPIR</name>
<reference evidence="2" key="1">
    <citation type="submission" date="2013-02" db="EMBL/GenBank/DDBJ databases">
        <title>Comparative genomics of Borrelia species.</title>
        <authorList>
            <person name="Schwan T.G."/>
            <person name="Raffel S.J."/>
            <person name="Porcella S.F."/>
        </authorList>
    </citation>
    <scope>NUCLEOTIDE SEQUENCE</scope>
    <source>
        <strain evidence="2">DOU</strain>
        <plasmid evidence="2">unnamed</plasmid>
    </source>
</reference>